<evidence type="ECO:0000313" key="2">
    <source>
        <dbReference type="EMBL" id="RSH94535.1"/>
    </source>
</evidence>
<dbReference type="Proteomes" id="UP000279259">
    <property type="component" value="Unassembled WGS sequence"/>
</dbReference>
<comment type="caution">
    <text evidence="2">The sequence shown here is derived from an EMBL/GenBank/DDBJ whole genome shotgun (WGS) entry which is preliminary data.</text>
</comment>
<accession>A0A427YU52</accession>
<reference evidence="2 3" key="1">
    <citation type="submission" date="2018-11" db="EMBL/GenBank/DDBJ databases">
        <title>Genome sequence of Saitozyma podzolica DSM 27192.</title>
        <authorList>
            <person name="Aliyu H."/>
            <person name="Gorte O."/>
            <person name="Ochsenreither K."/>
        </authorList>
    </citation>
    <scope>NUCLEOTIDE SEQUENCE [LARGE SCALE GENOMIC DNA]</scope>
    <source>
        <strain evidence="2 3">DSM 27192</strain>
    </source>
</reference>
<keyword evidence="3" id="KW-1185">Reference proteome</keyword>
<feature type="region of interest" description="Disordered" evidence="1">
    <location>
        <begin position="53"/>
        <end position="102"/>
    </location>
</feature>
<dbReference type="EMBL" id="RSCD01000002">
    <property type="protein sequence ID" value="RSH94535.1"/>
    <property type="molecule type" value="Genomic_DNA"/>
</dbReference>
<protein>
    <submittedName>
        <fullName evidence="2">Uncharacterized protein</fullName>
    </submittedName>
</protein>
<dbReference type="AlphaFoldDB" id="A0A427YU52"/>
<sequence length="102" mass="11068">MATSNSQVLMRYWNPVPFLTIPHSLAYVPTVPILERAMGPGITSQRRVRSPCSLSFSLDGRPAQQAFNARPPTPPTLARDAKDKDEQKTGRTAPLPSGLPAA</sequence>
<proteinExistence type="predicted"/>
<evidence type="ECO:0000313" key="3">
    <source>
        <dbReference type="Proteomes" id="UP000279259"/>
    </source>
</evidence>
<evidence type="ECO:0000256" key="1">
    <source>
        <dbReference type="SAM" id="MobiDB-lite"/>
    </source>
</evidence>
<organism evidence="2 3">
    <name type="scientific">Saitozyma podzolica</name>
    <dbReference type="NCBI Taxonomy" id="1890683"/>
    <lineage>
        <taxon>Eukaryota</taxon>
        <taxon>Fungi</taxon>
        <taxon>Dikarya</taxon>
        <taxon>Basidiomycota</taxon>
        <taxon>Agaricomycotina</taxon>
        <taxon>Tremellomycetes</taxon>
        <taxon>Tremellales</taxon>
        <taxon>Trimorphomycetaceae</taxon>
        <taxon>Saitozyma</taxon>
    </lineage>
</organism>
<name>A0A427YU52_9TREE</name>
<gene>
    <name evidence="2" type="ORF">EHS25_004339</name>
</gene>
<feature type="compositionally biased region" description="Basic and acidic residues" evidence="1">
    <location>
        <begin position="79"/>
        <end position="89"/>
    </location>
</feature>